<accession>A0A2C9U1Q8</accession>
<keyword evidence="1" id="KW-0479">Metal-binding</keyword>
<dbReference type="GO" id="GO:0009416">
    <property type="term" value="P:response to light stimulus"/>
    <property type="evidence" value="ECO:0000318"/>
    <property type="project" value="GO_Central"/>
</dbReference>
<evidence type="ECO:0000256" key="2">
    <source>
        <dbReference type="ARBA" id="ARBA00023004"/>
    </source>
</evidence>
<dbReference type="GO" id="GO:0009826">
    <property type="term" value="P:unidimensional cell growth"/>
    <property type="evidence" value="ECO:0000318"/>
    <property type="project" value="GO_Central"/>
</dbReference>
<dbReference type="Pfam" id="PF03171">
    <property type="entry name" value="2OG-FeII_Oxy"/>
    <property type="match status" value="1"/>
</dbReference>
<dbReference type="InterPro" id="IPR050231">
    <property type="entry name" value="Iron_ascorbate_oxido_reductase"/>
</dbReference>
<proteinExistence type="predicted"/>
<dbReference type="GO" id="GO:0009686">
    <property type="term" value="P:gibberellin biosynthetic process"/>
    <property type="evidence" value="ECO:0000318"/>
    <property type="project" value="GO_Central"/>
</dbReference>
<keyword evidence="2" id="KW-0408">Iron</keyword>
<evidence type="ECO:0000259" key="4">
    <source>
        <dbReference type="Pfam" id="PF14226"/>
    </source>
</evidence>
<evidence type="ECO:0000256" key="1">
    <source>
        <dbReference type="ARBA" id="ARBA00022723"/>
    </source>
</evidence>
<dbReference type="GO" id="GO:0045544">
    <property type="term" value="F:gibberellin 20-oxidase activity"/>
    <property type="evidence" value="ECO:0000318"/>
    <property type="project" value="GO_Central"/>
</dbReference>
<evidence type="ECO:0000313" key="6">
    <source>
        <dbReference type="Proteomes" id="UP000091857"/>
    </source>
</evidence>
<comment type="caution">
    <text evidence="5">The sequence shown here is derived from an EMBL/GenBank/DDBJ whole genome shotgun (WGS) entry which is preliminary data.</text>
</comment>
<evidence type="ECO:0000259" key="3">
    <source>
        <dbReference type="Pfam" id="PF03171"/>
    </source>
</evidence>
<dbReference type="EMBL" id="CM004404">
    <property type="protein sequence ID" value="OAY23514.1"/>
    <property type="molecule type" value="Genomic_DNA"/>
</dbReference>
<dbReference type="Gramene" id="Manes.18G084300.1.v8.1">
    <property type="protein sequence ID" value="Manes.18G084300.1.v8.1.CDS"/>
    <property type="gene ID" value="Manes.18G084300.v8.1"/>
</dbReference>
<feature type="domain" description="Isopenicillin N synthase-like Fe(2+) 2OG dioxygenase" evidence="3">
    <location>
        <begin position="211"/>
        <end position="244"/>
    </location>
</feature>
<dbReference type="InterPro" id="IPR026992">
    <property type="entry name" value="DIOX_N"/>
</dbReference>
<dbReference type="InterPro" id="IPR044861">
    <property type="entry name" value="IPNS-like_FE2OG_OXY"/>
</dbReference>
<dbReference type="AlphaFoldDB" id="A0A2C9U1Q8"/>
<organism evidence="5 6">
    <name type="scientific">Manihot esculenta</name>
    <name type="common">Cassava</name>
    <name type="synonym">Jatropha manihot</name>
    <dbReference type="NCBI Taxonomy" id="3983"/>
    <lineage>
        <taxon>Eukaryota</taxon>
        <taxon>Viridiplantae</taxon>
        <taxon>Streptophyta</taxon>
        <taxon>Embryophyta</taxon>
        <taxon>Tracheophyta</taxon>
        <taxon>Spermatophyta</taxon>
        <taxon>Magnoliopsida</taxon>
        <taxon>eudicotyledons</taxon>
        <taxon>Gunneridae</taxon>
        <taxon>Pentapetalae</taxon>
        <taxon>rosids</taxon>
        <taxon>fabids</taxon>
        <taxon>Malpighiales</taxon>
        <taxon>Euphorbiaceae</taxon>
        <taxon>Crotonoideae</taxon>
        <taxon>Manihoteae</taxon>
        <taxon>Manihot</taxon>
    </lineage>
</organism>
<dbReference type="GO" id="GO:0009908">
    <property type="term" value="P:flower development"/>
    <property type="evidence" value="ECO:0000318"/>
    <property type="project" value="GO_Central"/>
</dbReference>
<sequence length="246" mass="28087">MDSPLHLQGQRQRSIFGGSFLHKQSTLSTEFLWPKDELVSAHKELMEPAVDLAGFFRGDEEETWKAATMIKAACMNHGFFQVINHGVDLNLINTAQYHMDHFFKLPISQKLRARKMPGSLWGYSGAHADRYLCKLSWKETLSFSYHENNSDPVVLDFFRSTLGNDFEQTGMVYQKYCEAMKELSLSIVELLETSLGLDQPHYKKFFQESCSIMRCNFYPTCQEPGLALGTGPHCDPTSLTILHRSC</sequence>
<dbReference type="Pfam" id="PF14226">
    <property type="entry name" value="DIOX_N"/>
    <property type="match status" value="1"/>
</dbReference>
<gene>
    <name evidence="5" type="ORF">MANES_18G084300v8</name>
</gene>
<name>A0A2C9U1Q8_MANES</name>
<evidence type="ECO:0000313" key="5">
    <source>
        <dbReference type="EMBL" id="OAY23514.1"/>
    </source>
</evidence>
<dbReference type="Gene3D" id="2.60.120.330">
    <property type="entry name" value="B-lactam Antibiotic, Isopenicillin N Synthase, Chain"/>
    <property type="match status" value="1"/>
</dbReference>
<protein>
    <submittedName>
        <fullName evidence="5">Uncharacterized protein</fullName>
    </submittedName>
</protein>
<dbReference type="GO" id="GO:0046872">
    <property type="term" value="F:metal ion binding"/>
    <property type="evidence" value="ECO:0007669"/>
    <property type="project" value="UniProtKB-KW"/>
</dbReference>
<dbReference type="Proteomes" id="UP000091857">
    <property type="component" value="Chromosome 18"/>
</dbReference>
<keyword evidence="6" id="KW-1185">Reference proteome</keyword>
<dbReference type="SUPFAM" id="SSF51197">
    <property type="entry name" value="Clavaminate synthase-like"/>
    <property type="match status" value="1"/>
</dbReference>
<dbReference type="InterPro" id="IPR027443">
    <property type="entry name" value="IPNS-like_sf"/>
</dbReference>
<reference evidence="6" key="1">
    <citation type="journal article" date="2016" name="Nat. Biotechnol.">
        <title>Sequencing wild and cultivated cassava and related species reveals extensive interspecific hybridization and genetic diversity.</title>
        <authorList>
            <person name="Bredeson J.V."/>
            <person name="Lyons J.B."/>
            <person name="Prochnik S.E."/>
            <person name="Wu G.A."/>
            <person name="Ha C.M."/>
            <person name="Edsinger-Gonzales E."/>
            <person name="Grimwood J."/>
            <person name="Schmutz J."/>
            <person name="Rabbi I.Y."/>
            <person name="Egesi C."/>
            <person name="Nauluvula P."/>
            <person name="Lebot V."/>
            <person name="Ndunguru J."/>
            <person name="Mkamilo G."/>
            <person name="Bart R.S."/>
            <person name="Setter T.L."/>
            <person name="Gleadow R.M."/>
            <person name="Kulakow P."/>
            <person name="Ferguson M.E."/>
            <person name="Rounsley S."/>
            <person name="Rokhsar D.S."/>
        </authorList>
    </citation>
    <scope>NUCLEOTIDE SEQUENCE [LARGE SCALE GENOMIC DNA]</scope>
    <source>
        <strain evidence="6">cv. AM560-2</strain>
    </source>
</reference>
<feature type="domain" description="Non-haem dioxygenase N-terminal" evidence="4">
    <location>
        <begin position="48"/>
        <end position="152"/>
    </location>
</feature>
<dbReference type="PANTHER" id="PTHR47990">
    <property type="entry name" value="2-OXOGLUTARATE (2OG) AND FE(II)-DEPENDENT OXYGENASE SUPERFAMILY PROTEIN-RELATED"/>
    <property type="match status" value="1"/>
</dbReference>